<reference evidence="7" key="1">
    <citation type="journal article" date="2020" name="mSystems">
        <title>Genome- and Community-Level Interaction Insights into Carbon Utilization and Element Cycling Functions of Hydrothermarchaeota in Hydrothermal Sediment.</title>
        <authorList>
            <person name="Zhou Z."/>
            <person name="Liu Y."/>
            <person name="Xu W."/>
            <person name="Pan J."/>
            <person name="Luo Z.H."/>
            <person name="Li M."/>
        </authorList>
    </citation>
    <scope>NUCLEOTIDE SEQUENCE</scope>
    <source>
        <strain evidence="7">HyVt-388</strain>
    </source>
</reference>
<dbReference type="Gene3D" id="3.40.50.200">
    <property type="entry name" value="Peptidase S8/S53 domain"/>
    <property type="match status" value="2"/>
</dbReference>
<dbReference type="GO" id="GO:0006508">
    <property type="term" value="P:proteolysis"/>
    <property type="evidence" value="ECO:0007669"/>
    <property type="project" value="UniProtKB-KW"/>
</dbReference>
<evidence type="ECO:0000256" key="5">
    <source>
        <dbReference type="PROSITE-ProRule" id="PRU01240"/>
    </source>
</evidence>
<dbReference type="InterPro" id="IPR000209">
    <property type="entry name" value="Peptidase_S8/S53_dom"/>
</dbReference>
<evidence type="ECO:0000259" key="6">
    <source>
        <dbReference type="Pfam" id="PF00082"/>
    </source>
</evidence>
<dbReference type="GO" id="GO:0004252">
    <property type="term" value="F:serine-type endopeptidase activity"/>
    <property type="evidence" value="ECO:0007669"/>
    <property type="project" value="UniProtKB-UniRule"/>
</dbReference>
<dbReference type="InterPro" id="IPR023827">
    <property type="entry name" value="Peptidase_S8_Asp-AS"/>
</dbReference>
<dbReference type="SUPFAM" id="SSF52743">
    <property type="entry name" value="Subtilisin-like"/>
    <property type="match status" value="1"/>
</dbReference>
<dbReference type="Proteomes" id="UP000885826">
    <property type="component" value="Unassembled WGS sequence"/>
</dbReference>
<dbReference type="PANTHER" id="PTHR43806">
    <property type="entry name" value="PEPTIDASE S8"/>
    <property type="match status" value="1"/>
</dbReference>
<evidence type="ECO:0000256" key="4">
    <source>
        <dbReference type="ARBA" id="ARBA00022825"/>
    </source>
</evidence>
<comment type="similarity">
    <text evidence="1 5">Belongs to the peptidase S8 family.</text>
</comment>
<evidence type="ECO:0000256" key="1">
    <source>
        <dbReference type="ARBA" id="ARBA00011073"/>
    </source>
</evidence>
<dbReference type="AlphaFoldDB" id="A0A9C9EP73"/>
<keyword evidence="3 5" id="KW-0378">Hydrolase</keyword>
<accession>A0A9C9EP73</accession>
<dbReference type="PRINTS" id="PR00723">
    <property type="entry name" value="SUBTILISIN"/>
</dbReference>
<keyword evidence="2 5" id="KW-0645">Protease</keyword>
<dbReference type="InterPro" id="IPR036852">
    <property type="entry name" value="Peptidase_S8/S53_dom_sf"/>
</dbReference>
<dbReference type="EMBL" id="DRIG01000110">
    <property type="protein sequence ID" value="HEC79589.1"/>
    <property type="molecule type" value="Genomic_DNA"/>
</dbReference>
<dbReference type="Gene3D" id="2.60.40.4070">
    <property type="match status" value="1"/>
</dbReference>
<gene>
    <name evidence="7" type="ORF">ENI34_10715</name>
</gene>
<dbReference type="PANTHER" id="PTHR43806:SF67">
    <property type="entry name" value="EGF-LIKE DOMAIN-CONTAINING PROTEIN"/>
    <property type="match status" value="1"/>
</dbReference>
<dbReference type="SUPFAM" id="SSF50939">
    <property type="entry name" value="Sialidases"/>
    <property type="match status" value="1"/>
</dbReference>
<proteinExistence type="inferred from homology"/>
<evidence type="ECO:0000313" key="7">
    <source>
        <dbReference type="EMBL" id="HEC79589.1"/>
    </source>
</evidence>
<dbReference type="PROSITE" id="PS00136">
    <property type="entry name" value="SUBTILASE_ASP"/>
    <property type="match status" value="1"/>
</dbReference>
<feature type="active site" description="Charge relay system" evidence="5">
    <location>
        <position position="180"/>
    </location>
</feature>
<sequence length="892" mass="99906">MIKILFLFCAVYGYRTPLLNKVDPRCYENDFVRVWVYFTDKGISTDNYHKALQTVKEKMNKLSLERRKLRGGVIDYDDIPLNEEYVEAVEELGGLRLRKSKWLNAASYWIAKDDIDEIAALDFVYKITPVAYFKSPVENETAVLDTELFGLTYKQLQMFNIDSLHNRGIFGSNIKIGILDTGLRRVHTALDNVRVIAEHDFIDGDQIYMGDTPITERSGICSDLAFLKTGSRLNLFFSGDTIKYSVYPVRDIFYTYSTDEGNQWQPLIKLTDNFNNWVNAIDVCGNDTMFIFYRDRYGIKYIAYHDTVIASASITGQGYWQPSVVQVNDTVYITYQQKNYLYLNKGNAGGFIQERIIDSCQSSVKEPKILSNNSELAVFYHTYPEDTLYLVKGAVSDSIFIRTPIGNGESAEAINTGDTIFLVWKDATDVPLFKVAFARSTDFGDSFTDTILSDAFNSIEKISIEKFNSTITVMWSSAGKIYFRTSFDDGITFSSIDSLNQEFVYLPTLGSNSSGILNFYCSRGDSITDDYTPGEKDYWFPHHGTKMLGIIGGYSRNNYIGVAPAAQFLVAKTEKPDTSPPYEYPIEEDTWISGLEWLESRGADIVNSSLGYTEWYSWPDEFNGRTSPASIAASQAAKRGVIIVNSSGNFSVPRIVIPGDAEGVITVGGIDTLFNRWQYSGYFPTSDHTVHKPEIVSLSDAPIVVNPDSVNSYLYSSGTSGAAAMISGICALLLEGHPQWNVDSIRYALFSTASYAEAPNDSMGYGWPDALAAFDISPSTYHAEGGAFFLTPYPNPFLLTRHQTVYLPFQLDMSHIVEFRIYSINGRLIKKESREGTLLPGRYTDEDPTSPNAAFMWDGTDQDGKEVASGLYYCILITHGGGNDIAKIAVMR</sequence>
<evidence type="ECO:0000256" key="3">
    <source>
        <dbReference type="ARBA" id="ARBA00022801"/>
    </source>
</evidence>
<name>A0A9C9EP73_UNCW3</name>
<dbReference type="PROSITE" id="PS51892">
    <property type="entry name" value="SUBTILASE"/>
    <property type="match status" value="1"/>
</dbReference>
<evidence type="ECO:0000313" key="8">
    <source>
        <dbReference type="Proteomes" id="UP000885826"/>
    </source>
</evidence>
<feature type="domain" description="Peptidase S8/S53" evidence="6">
    <location>
        <begin position="525"/>
        <end position="766"/>
    </location>
</feature>
<feature type="active site" description="Charge relay system" evidence="5">
    <location>
        <position position="543"/>
    </location>
</feature>
<keyword evidence="4 5" id="KW-0720">Serine protease</keyword>
<protein>
    <recommendedName>
        <fullName evidence="6">Peptidase S8/S53 domain-containing protein</fullName>
    </recommendedName>
</protein>
<dbReference type="InterPro" id="IPR036278">
    <property type="entry name" value="Sialidase_sf"/>
</dbReference>
<feature type="active site" description="Charge relay system" evidence="5">
    <location>
        <position position="720"/>
    </location>
</feature>
<evidence type="ECO:0000256" key="2">
    <source>
        <dbReference type="ARBA" id="ARBA00022670"/>
    </source>
</evidence>
<organism evidence="7 8">
    <name type="scientific">candidate division WOR-3 bacterium</name>
    <dbReference type="NCBI Taxonomy" id="2052148"/>
    <lineage>
        <taxon>Bacteria</taxon>
        <taxon>Bacteria division WOR-3</taxon>
    </lineage>
</organism>
<dbReference type="InterPro" id="IPR050131">
    <property type="entry name" value="Peptidase_S8_subtilisin-like"/>
</dbReference>
<dbReference type="Pfam" id="PF00082">
    <property type="entry name" value="Peptidase_S8"/>
    <property type="match status" value="1"/>
</dbReference>
<dbReference type="InterPro" id="IPR015500">
    <property type="entry name" value="Peptidase_S8_subtilisin-rel"/>
</dbReference>
<comment type="caution">
    <text evidence="7">The sequence shown here is derived from an EMBL/GenBank/DDBJ whole genome shotgun (WGS) entry which is preliminary data.</text>
</comment>